<evidence type="ECO:0000313" key="2">
    <source>
        <dbReference type="Proteomes" id="UP001304340"/>
    </source>
</evidence>
<dbReference type="Proteomes" id="UP001304340">
    <property type="component" value="Chromosome"/>
</dbReference>
<reference evidence="2" key="1">
    <citation type="submission" date="2023-11" db="EMBL/GenBank/DDBJ databases">
        <authorList>
            <person name="Helweg L.P."/>
            <person name="Kiel A."/>
            <person name="Hitz F."/>
            <person name="Ruckert-Reed C."/>
            <person name="Busche T."/>
            <person name="Kaltschmidt B."/>
            <person name="Kaltschmidt C."/>
        </authorList>
    </citation>
    <scope>NUCLEOTIDE SEQUENCE [LARGE SCALE GENOMIC DNA]</scope>
    <source>
        <strain evidence="2">4.1</strain>
    </source>
</reference>
<name>A0AAF0Z3Z8_9MICO</name>
<dbReference type="NCBIfam" id="NF033521">
    <property type="entry name" value="lasso_leader_L3"/>
    <property type="match status" value="1"/>
</dbReference>
<evidence type="ECO:0000313" key="1">
    <source>
        <dbReference type="EMBL" id="WPF80767.1"/>
    </source>
</evidence>
<accession>A0AAF0Z3Z8</accession>
<gene>
    <name evidence="1" type="ORF">SANBI_001996</name>
</gene>
<dbReference type="RefSeq" id="WP_156382781.1">
    <property type="nucleotide sequence ID" value="NZ_CP138359.1"/>
</dbReference>
<sequence length="37" mass="4020">MEKAYQAPSIVAAGDFTELTQAVRDGGVVDFVGGWWF</sequence>
<proteinExistence type="predicted"/>
<dbReference type="KEGG" id="sbil:SANBI_001996"/>
<dbReference type="EMBL" id="CP138359">
    <property type="protein sequence ID" value="WPF80767.1"/>
    <property type="molecule type" value="Genomic_DNA"/>
</dbReference>
<protein>
    <submittedName>
        <fullName evidence="1">Lasso RiPP family leader peptide-containing protein</fullName>
    </submittedName>
</protein>
<keyword evidence="2" id="KW-1185">Reference proteome</keyword>
<organism evidence="1 2">
    <name type="scientific">Sanguibacter biliveldensis</name>
    <dbReference type="NCBI Taxonomy" id="3030830"/>
    <lineage>
        <taxon>Bacteria</taxon>
        <taxon>Bacillati</taxon>
        <taxon>Actinomycetota</taxon>
        <taxon>Actinomycetes</taxon>
        <taxon>Micrococcales</taxon>
        <taxon>Sanguibacteraceae</taxon>
        <taxon>Sanguibacter</taxon>
    </lineage>
</organism>
<dbReference type="AlphaFoldDB" id="A0AAF0Z3Z8"/>